<dbReference type="FunFam" id="2.10.250.10:FF:000001">
    <property type="entry name" value="Calnexin homolog"/>
    <property type="match status" value="1"/>
</dbReference>
<dbReference type="PRINTS" id="PR00626">
    <property type="entry name" value="CALRETICULIN"/>
</dbReference>
<feature type="compositionally biased region" description="Basic and acidic residues" evidence="10">
    <location>
        <begin position="220"/>
        <end position="232"/>
    </location>
</feature>
<dbReference type="VEuPathDB" id="AmoebaDB:DDB_G0271144"/>
<comment type="similarity">
    <text evidence="2 9">Belongs to the calreticulin family.</text>
</comment>
<evidence type="ECO:0000256" key="9">
    <source>
        <dbReference type="RuleBase" id="RU362126"/>
    </source>
</evidence>
<feature type="compositionally biased region" description="Low complexity" evidence="10">
    <location>
        <begin position="484"/>
        <end position="501"/>
    </location>
</feature>
<feature type="chain" id="PRO_5005144715" evidence="9">
    <location>
        <begin position="20"/>
        <end position="536"/>
    </location>
</feature>
<dbReference type="EMBL" id="AF073837">
    <property type="protein sequence ID" value="AAK58500.1"/>
    <property type="molecule type" value="Genomic_DNA"/>
</dbReference>
<keyword evidence="4 9" id="KW-0256">Endoplasmic reticulum</keyword>
<evidence type="ECO:0000256" key="2">
    <source>
        <dbReference type="ARBA" id="ARBA00010983"/>
    </source>
</evidence>
<feature type="compositionally biased region" description="Basic residues" evidence="10">
    <location>
        <begin position="527"/>
        <end position="536"/>
    </location>
</feature>
<evidence type="ECO:0000256" key="1">
    <source>
        <dbReference type="ARBA" id="ARBA00004389"/>
    </source>
</evidence>
<dbReference type="InterPro" id="IPR001580">
    <property type="entry name" value="Calret/calnex"/>
</dbReference>
<evidence type="ECO:0000256" key="6">
    <source>
        <dbReference type="ARBA" id="ARBA00023136"/>
    </source>
</evidence>
<dbReference type="PANTHER" id="PTHR11073">
    <property type="entry name" value="CALRETICULIN AND CALNEXIN"/>
    <property type="match status" value="1"/>
</dbReference>
<dbReference type="GO" id="GO:0051082">
    <property type="term" value="F:unfolded protein binding"/>
    <property type="evidence" value="ECO:0007669"/>
    <property type="project" value="InterPro"/>
</dbReference>
<evidence type="ECO:0000256" key="10">
    <source>
        <dbReference type="SAM" id="MobiDB-lite"/>
    </source>
</evidence>
<evidence type="ECO:0000256" key="4">
    <source>
        <dbReference type="ARBA" id="ARBA00022824"/>
    </source>
</evidence>
<dbReference type="AlphaFoldDB" id="Q95PJ5"/>
<proteinExistence type="inferred from homology"/>
<accession>Q95PJ5</accession>
<dbReference type="Gene3D" id="2.10.250.10">
    <property type="entry name" value="Calreticulin/calnexin, P domain"/>
    <property type="match status" value="1"/>
</dbReference>
<dbReference type="SUPFAM" id="SSF63887">
    <property type="entry name" value="P-domain of calnexin/calreticulin"/>
    <property type="match status" value="1"/>
</dbReference>
<dbReference type="Pfam" id="PF00262">
    <property type="entry name" value="Calreticulin"/>
    <property type="match status" value="1"/>
</dbReference>
<feature type="compositionally biased region" description="Acidic residues" evidence="10">
    <location>
        <begin position="509"/>
        <end position="520"/>
    </location>
</feature>
<dbReference type="GO" id="GO:0005509">
    <property type="term" value="F:calcium ion binding"/>
    <property type="evidence" value="ECO:0007669"/>
    <property type="project" value="InterPro"/>
</dbReference>
<keyword evidence="9" id="KW-0732">Signal</keyword>
<dbReference type="SUPFAM" id="SSF49899">
    <property type="entry name" value="Concanavalin A-like lectins/glucanases"/>
    <property type="match status" value="1"/>
</dbReference>
<keyword evidence="8" id="KW-1015">Disulfide bond</keyword>
<sequence length="536" mass="60479">MNKLILILIVSIIIGVCVSFNPSKDTLFFEDFQDLGKSSSKWIKSSNQEYSGVIGFKAANDPIDENDNGLVLTQAGKRYAITYQLSHAIDNTNKELIVQYELQFQEGVTCSGGYIKLYTDREDFNVETVDSNTPYSIMFGADVCGSNDRIHFIVRHRNPITNVHEEKLITAKPSVRKDRVSHIYTLIIRPDNTFTIKVDDESVLDGSFHESFTPAFNPPKEIDDPTDSKPSDWVDDTEIPEPGATKPDDWDEDQPLRINDPQAVKPSDWLDNEPFLISDPSETQPPEWNEEDDGEWEAPSIENPKCASGQCGEWVIPTIANPLYKGKWSAPMVANPLYKGEWKPRQIANPSYFNVENPYIVEPIIAVGIEVLSNTRDILFDNFIITHSQEEAQQLLQENWKEKHTIQKERQAAKNAEDAKKLDPSQGDISATIKFYLTLFQSEANQNPLLYLVGFSSLLLPIVFCFTRSKKPSSKKVKSDDDNNSTSTTTTNTSVTKESVSIQDKPTIESEESDESDEDNETTKKSTVTKRTNKVK</sequence>
<name>Q95PJ5_DICDI</name>
<dbReference type="Gene3D" id="2.60.120.200">
    <property type="match status" value="1"/>
</dbReference>
<feature type="disulfide bond" evidence="8">
    <location>
        <begin position="110"/>
        <end position="144"/>
    </location>
</feature>
<dbReference type="GO" id="GO:0006457">
    <property type="term" value="P:protein folding"/>
    <property type="evidence" value="ECO:0007669"/>
    <property type="project" value="InterPro"/>
</dbReference>
<evidence type="ECO:0000256" key="8">
    <source>
        <dbReference type="PIRSR" id="PIRSR601580-3"/>
    </source>
</evidence>
<dbReference type="GO" id="GO:0005789">
    <property type="term" value="C:endoplasmic reticulum membrane"/>
    <property type="evidence" value="ECO:0007669"/>
    <property type="project" value="UniProtKB-SubCell"/>
</dbReference>
<protein>
    <submittedName>
        <fullName evidence="11">Calnexin</fullName>
    </submittedName>
</protein>
<evidence type="ECO:0000313" key="11">
    <source>
        <dbReference type="EMBL" id="AAK58500.1"/>
    </source>
</evidence>
<reference evidence="11" key="1">
    <citation type="submission" date="1998-06" db="EMBL/GenBank/DDBJ databases">
        <title>Calnexin of Dictyostelium discoideum.</title>
        <authorList>
            <person name="Ecke M."/>
            <person name="Gerisch G."/>
        </authorList>
    </citation>
    <scope>NUCLEOTIDE SEQUENCE</scope>
    <source>
        <strain evidence="11">AX2</strain>
    </source>
</reference>
<organism evidence="11">
    <name type="scientific">Dictyostelium discoideum</name>
    <name type="common">Social amoeba</name>
    <dbReference type="NCBI Taxonomy" id="44689"/>
    <lineage>
        <taxon>Eukaryota</taxon>
        <taxon>Amoebozoa</taxon>
        <taxon>Evosea</taxon>
        <taxon>Eumycetozoa</taxon>
        <taxon>Dictyostelia</taxon>
        <taxon>Dictyosteliales</taxon>
        <taxon>Dictyosteliaceae</taxon>
        <taxon>Dictyostelium</taxon>
    </lineage>
</organism>
<keyword evidence="3 9" id="KW-0812">Transmembrane</keyword>
<dbReference type="InterPro" id="IPR013320">
    <property type="entry name" value="ConA-like_dom_sf"/>
</dbReference>
<feature type="region of interest" description="Disordered" evidence="10">
    <location>
        <begin position="210"/>
        <end position="301"/>
    </location>
</feature>
<comment type="subcellular location">
    <subcellularLocation>
        <location evidence="1">Endoplasmic reticulum membrane</location>
        <topology evidence="1">Single-pass membrane protein</topology>
    </subcellularLocation>
</comment>
<keyword evidence="6 9" id="KW-0472">Membrane</keyword>
<evidence type="ECO:0000256" key="3">
    <source>
        <dbReference type="ARBA" id="ARBA00022692"/>
    </source>
</evidence>
<evidence type="ECO:0000256" key="7">
    <source>
        <dbReference type="ARBA" id="ARBA00023186"/>
    </source>
</evidence>
<feature type="transmembrane region" description="Helical" evidence="9">
    <location>
        <begin position="449"/>
        <end position="467"/>
    </location>
</feature>
<feature type="signal peptide" evidence="9">
    <location>
        <begin position="1"/>
        <end position="19"/>
    </location>
</feature>
<feature type="region of interest" description="Disordered" evidence="10">
    <location>
        <begin position="472"/>
        <end position="536"/>
    </location>
</feature>
<evidence type="ECO:0000256" key="5">
    <source>
        <dbReference type="ARBA" id="ARBA00022989"/>
    </source>
</evidence>
<dbReference type="InterPro" id="IPR009033">
    <property type="entry name" value="Calreticulin/calnexin_P_dom_sf"/>
</dbReference>
<dbReference type="PANTHER" id="PTHR11073:SF1">
    <property type="entry name" value="CALNEXIN 14D-RELATED"/>
    <property type="match status" value="1"/>
</dbReference>
<keyword evidence="5 9" id="KW-1133">Transmembrane helix</keyword>
<keyword evidence="7 9" id="KW-0143">Chaperone</keyword>